<evidence type="ECO:0000256" key="1">
    <source>
        <dbReference type="SAM" id="Phobius"/>
    </source>
</evidence>
<protein>
    <submittedName>
        <fullName evidence="2">ORF86</fullName>
    </submittedName>
</protein>
<keyword evidence="3" id="KW-1185">Reference proteome</keyword>
<dbReference type="GeneID" id="40524634"/>
<dbReference type="Proteomes" id="UP000243430">
    <property type="component" value="Segment"/>
</dbReference>
<dbReference type="EMBL" id="FJ815289">
    <property type="protein sequence ID" value="AEF97709.1"/>
    <property type="molecule type" value="Genomic_DNA"/>
</dbReference>
<keyword evidence="1" id="KW-0472">Membrane</keyword>
<reference evidence="2 3" key="2">
    <citation type="journal article" date="2011" name="Arch. Virol.">
        <title>Partial genome characterization of acipenserid herpesvirus 2: taxonomical proposal for the demarcation of three subfamilies in Alloherpesviridae.</title>
        <authorList>
            <person name="Doszpoly A."/>
            <person name="Somogyi V."/>
            <person name="Lapatra S.E."/>
            <person name="Benko M."/>
        </authorList>
    </citation>
    <scope>NUCLEOTIDE SEQUENCE [LARGE SCALE GENOMIC DNA]</scope>
    <source>
        <strain evidence="3">SRWSHV (Snake River White Sturgeon Herpesvirus)</strain>
    </source>
</reference>
<dbReference type="RefSeq" id="YP_009664591.1">
    <property type="nucleotide sequence ID" value="NC_043042.1"/>
</dbReference>
<reference evidence="2 3" key="3">
    <citation type="journal article" date="2011" name="Intervirology">
        <title>Comparative analysis of a conserved gene block from the genome of the members of the genus ictalurivirus.</title>
        <authorList>
            <person name="Doszpoly A."/>
            <person name="Benko M."/>
            <person name="Bovo G."/>
            <person name="Lapatra S.E."/>
            <person name="Harrach B."/>
        </authorList>
    </citation>
    <scope>NUCLEOTIDE SEQUENCE [LARGE SCALE GENOMIC DNA]</scope>
    <source>
        <strain evidence="3">SRWSHV (Snake River White Sturgeon Herpesvirus)</strain>
    </source>
</reference>
<organism evidence="2 3">
    <name type="scientific">white sturgeon herpesvirus 2</name>
    <dbReference type="NCBI Taxonomy" id="320884"/>
    <lineage>
        <taxon>Viruses</taxon>
        <taxon>Duplodnaviria</taxon>
        <taxon>Heunggongvirae</taxon>
        <taxon>Peploviricota</taxon>
        <taxon>Herviviricetes</taxon>
        <taxon>Herpesvirales</taxon>
        <taxon>Alloherpesviridae</taxon>
        <taxon>Ictavirus</taxon>
        <taxon>Ictavirus acipenseridallo2</taxon>
    </lineage>
</organism>
<evidence type="ECO:0000313" key="3">
    <source>
        <dbReference type="Proteomes" id="UP000243430"/>
    </source>
</evidence>
<evidence type="ECO:0000313" key="2">
    <source>
        <dbReference type="EMBL" id="AEF97709.1"/>
    </source>
</evidence>
<keyword evidence="1" id="KW-1133">Transmembrane helix</keyword>
<dbReference type="KEGG" id="vg:40524634"/>
<reference evidence="2 3" key="1">
    <citation type="journal article" date="2008" name="Arch. Virol.">
        <title>Molecular confirmation of a new herpesvirus from catfish (Ameiurus melas) by testing the performance of a novel PCR method, designed to target the DNA polymerase gene of alloherpesviruses.</title>
        <authorList>
            <person name="Doszpoly A."/>
            <person name="Kovacs E.R."/>
            <person name="Bovo G."/>
            <person name="LaPatra S.E."/>
            <person name="Harrach B."/>
            <person name="Benko M."/>
        </authorList>
    </citation>
    <scope>NUCLEOTIDE SEQUENCE [LARGE SCALE GENOMIC DNA]</scope>
    <source>
        <strain evidence="3">SRWSHV (Snake River White Sturgeon Herpesvirus)</strain>
    </source>
</reference>
<name>F6GQ89_9VIRU</name>
<keyword evidence="1" id="KW-0812">Transmembrane</keyword>
<proteinExistence type="predicted"/>
<sequence>MEFRWTRIILVSLYILMILFNISLSIMVLYELIIQISGHQNITSASYTDQDDIIVNQIKFKVPSLTTIFAK</sequence>
<accession>F6GQ89</accession>
<feature type="transmembrane region" description="Helical" evidence="1">
    <location>
        <begin position="6"/>
        <end position="30"/>
    </location>
</feature>